<feature type="domain" description="PH" evidence="1">
    <location>
        <begin position="28"/>
        <end position="154"/>
    </location>
</feature>
<dbReference type="InterPro" id="IPR041681">
    <property type="entry name" value="PH_9"/>
</dbReference>
<organism evidence="2 3">
    <name type="scientific">Syncephalastrum racemosum</name>
    <name type="common">Filamentous fungus</name>
    <dbReference type="NCBI Taxonomy" id="13706"/>
    <lineage>
        <taxon>Eukaryota</taxon>
        <taxon>Fungi</taxon>
        <taxon>Fungi incertae sedis</taxon>
        <taxon>Mucoromycota</taxon>
        <taxon>Mucoromycotina</taxon>
        <taxon>Mucoromycetes</taxon>
        <taxon>Mucorales</taxon>
        <taxon>Syncephalastraceae</taxon>
        <taxon>Syncephalastrum</taxon>
    </lineage>
</organism>
<dbReference type="OrthoDB" id="5865767at2759"/>
<dbReference type="EMBL" id="MCGN01000012">
    <property type="protein sequence ID" value="ORY90536.1"/>
    <property type="molecule type" value="Genomic_DNA"/>
</dbReference>
<dbReference type="PANTHER" id="PTHR37283">
    <property type="entry name" value="PH DOMAIN-CONTAINING PROTEIN YHR131C"/>
    <property type="match status" value="1"/>
</dbReference>
<evidence type="ECO:0000313" key="3">
    <source>
        <dbReference type="Proteomes" id="UP000242180"/>
    </source>
</evidence>
<dbReference type="SMART" id="SM00233">
    <property type="entry name" value="PH"/>
    <property type="match status" value="1"/>
</dbReference>
<dbReference type="STRING" id="13706.A0A1X2H1K4"/>
<sequence>MKRWEKCRSCIIPREEEGREELPAYQCTVYKMGHVYIKREMDAPDTRSRWRSWRRLYVELWGTILRIYRAPPHEANKQRLGRHLPSRLAQWNKYYYAPQAVISLAGAEAGRAWDYTKRPHSLRLTTAHGPQLLLRLSSHVEMISWIEHLQAAINISLDLEQRPMPRFMTLPTRAALTGSAMSPRALELERAREQRRREQREILL</sequence>
<proteinExistence type="predicted"/>
<dbReference type="SUPFAM" id="SSF50729">
    <property type="entry name" value="PH domain-like"/>
    <property type="match status" value="1"/>
</dbReference>
<evidence type="ECO:0000313" key="2">
    <source>
        <dbReference type="EMBL" id="ORY90536.1"/>
    </source>
</evidence>
<evidence type="ECO:0000259" key="1">
    <source>
        <dbReference type="PROSITE" id="PS50003"/>
    </source>
</evidence>
<keyword evidence="3" id="KW-1185">Reference proteome</keyword>
<dbReference type="InterPro" id="IPR001849">
    <property type="entry name" value="PH_domain"/>
</dbReference>
<protein>
    <recommendedName>
        <fullName evidence="1">PH domain-containing protein</fullName>
    </recommendedName>
</protein>
<gene>
    <name evidence="2" type="ORF">BCR43DRAFT_447167</name>
</gene>
<comment type="caution">
    <text evidence="2">The sequence shown here is derived from an EMBL/GenBank/DDBJ whole genome shotgun (WGS) entry which is preliminary data.</text>
</comment>
<dbReference type="PANTHER" id="PTHR37283:SF1">
    <property type="entry name" value="PH DOMAIN-CONTAINING PROTEIN YHR131C"/>
    <property type="match status" value="1"/>
</dbReference>
<dbReference type="PROSITE" id="PS50003">
    <property type="entry name" value="PH_DOMAIN"/>
    <property type="match status" value="1"/>
</dbReference>
<name>A0A1X2H1K4_SYNRA</name>
<dbReference type="InParanoid" id="A0A1X2H1K4"/>
<dbReference type="Gene3D" id="2.30.29.30">
    <property type="entry name" value="Pleckstrin-homology domain (PH domain)/Phosphotyrosine-binding domain (PTB)"/>
    <property type="match status" value="1"/>
</dbReference>
<dbReference type="AlphaFoldDB" id="A0A1X2H1K4"/>
<accession>A0A1X2H1K4</accession>
<dbReference type="InterPro" id="IPR011993">
    <property type="entry name" value="PH-like_dom_sf"/>
</dbReference>
<dbReference type="Proteomes" id="UP000242180">
    <property type="component" value="Unassembled WGS sequence"/>
</dbReference>
<dbReference type="Pfam" id="PF15410">
    <property type="entry name" value="PH_9"/>
    <property type="match status" value="1"/>
</dbReference>
<reference evidence="2 3" key="1">
    <citation type="submission" date="2016-07" db="EMBL/GenBank/DDBJ databases">
        <title>Pervasive Adenine N6-methylation of Active Genes in Fungi.</title>
        <authorList>
            <consortium name="DOE Joint Genome Institute"/>
            <person name="Mondo S.J."/>
            <person name="Dannebaum R.O."/>
            <person name="Kuo R.C."/>
            <person name="Labutti K."/>
            <person name="Haridas S."/>
            <person name="Kuo A."/>
            <person name="Salamov A."/>
            <person name="Ahrendt S.R."/>
            <person name="Lipzen A."/>
            <person name="Sullivan W."/>
            <person name="Andreopoulos W.B."/>
            <person name="Clum A."/>
            <person name="Lindquist E."/>
            <person name="Daum C."/>
            <person name="Ramamoorthy G.K."/>
            <person name="Gryganskyi A."/>
            <person name="Culley D."/>
            <person name="Magnuson J.K."/>
            <person name="James T.Y."/>
            <person name="O'Malley M.A."/>
            <person name="Stajich J.E."/>
            <person name="Spatafora J.W."/>
            <person name="Visel A."/>
            <person name="Grigoriev I.V."/>
        </authorList>
    </citation>
    <scope>NUCLEOTIDE SEQUENCE [LARGE SCALE GENOMIC DNA]</scope>
    <source>
        <strain evidence="2 3">NRRL 2496</strain>
    </source>
</reference>